<sequence length="31" mass="3480">MLKVEFTDDAMDYILQKNADSITVDMMNLGG</sequence>
<keyword evidence="2" id="KW-1185">Reference proteome</keyword>
<evidence type="ECO:0000313" key="1">
    <source>
        <dbReference type="EMBL" id="TEB05896.1"/>
    </source>
</evidence>
<gene>
    <name evidence="1" type="ORF">Psch_02938</name>
</gene>
<comment type="caution">
    <text evidence="1">The sequence shown here is derived from an EMBL/GenBank/DDBJ whole genome shotgun (WGS) entry which is preliminary data.</text>
</comment>
<organism evidence="1 2">
    <name type="scientific">Pelotomaculum schinkii</name>
    <dbReference type="NCBI Taxonomy" id="78350"/>
    <lineage>
        <taxon>Bacteria</taxon>
        <taxon>Bacillati</taxon>
        <taxon>Bacillota</taxon>
        <taxon>Clostridia</taxon>
        <taxon>Eubacteriales</taxon>
        <taxon>Desulfotomaculaceae</taxon>
        <taxon>Pelotomaculum</taxon>
    </lineage>
</organism>
<accession>A0A4Y7RAS1</accession>
<protein>
    <submittedName>
        <fullName evidence="1">Uncharacterized protein</fullName>
    </submittedName>
</protein>
<reference evidence="1 2" key="1">
    <citation type="journal article" date="2018" name="Environ. Microbiol.">
        <title>Novel energy conservation strategies and behaviour of Pelotomaculum schinkii driving syntrophic propionate catabolism.</title>
        <authorList>
            <person name="Hidalgo-Ahumada C.A.P."/>
            <person name="Nobu M.K."/>
            <person name="Narihiro T."/>
            <person name="Tamaki H."/>
            <person name="Liu W.T."/>
            <person name="Kamagata Y."/>
            <person name="Stams A.J.M."/>
            <person name="Imachi H."/>
            <person name="Sousa D.Z."/>
        </authorList>
    </citation>
    <scope>NUCLEOTIDE SEQUENCE [LARGE SCALE GENOMIC DNA]</scope>
    <source>
        <strain evidence="1 2">HH</strain>
    </source>
</reference>
<dbReference type="EMBL" id="QFGA01000002">
    <property type="protein sequence ID" value="TEB05896.1"/>
    <property type="molecule type" value="Genomic_DNA"/>
</dbReference>
<dbReference type="AlphaFoldDB" id="A0A4Y7RAS1"/>
<proteinExistence type="predicted"/>
<dbReference type="Proteomes" id="UP000298324">
    <property type="component" value="Unassembled WGS sequence"/>
</dbReference>
<evidence type="ECO:0000313" key="2">
    <source>
        <dbReference type="Proteomes" id="UP000298324"/>
    </source>
</evidence>
<name>A0A4Y7RAS1_9FIRM</name>